<sequence>MTPQPALPDLIETVRAAVPDGDPAAQLARAAEVAAGLNQLGDRLLDHYVFQCRQAGMSWAELSASLGVSKQAVHKRFTGVTPAFQRLTPKAQQVVQGAIERARGLGHGSVGTEHVLLALFEPSDSLAAITLSRVEVRHEDVRARVVAAAPPTGETIDGAIPFSAQTKAVLRGALDEALDLNHNYIGTEHLLLALQRDEAYPAARILAELGADRDRLRETVKAEIARIVQARADLAKTAE</sequence>
<dbReference type="Gene3D" id="1.10.1780.10">
    <property type="entry name" value="Clp, N-terminal domain"/>
    <property type="match status" value="1"/>
</dbReference>
<dbReference type="Proteomes" id="UP000675781">
    <property type="component" value="Unassembled WGS sequence"/>
</dbReference>
<accession>A0A941IS30</accession>
<keyword evidence="1" id="KW-0677">Repeat</keyword>
<dbReference type="Pfam" id="PF02861">
    <property type="entry name" value="Clp_N"/>
    <property type="match status" value="2"/>
</dbReference>
<dbReference type="InterPro" id="IPR004176">
    <property type="entry name" value="Clp_R_N"/>
</dbReference>
<name>A0A941IS30_9ACTN</name>
<dbReference type="PANTHER" id="PTHR47016">
    <property type="entry name" value="ATP-DEPENDENT CLP PROTEASE ATP-BINDING SUBUNIT CLPT1, CHLOROPLASTIC"/>
    <property type="match status" value="1"/>
</dbReference>
<reference evidence="3" key="1">
    <citation type="submission" date="2021-04" db="EMBL/GenBank/DDBJ databases">
        <title>Genome based classification of Actinospica acidithermotolerans sp. nov., an actinobacterium isolated from an Indonesian hot spring.</title>
        <authorList>
            <person name="Kusuma A.B."/>
            <person name="Putra K.E."/>
            <person name="Nafisah S."/>
            <person name="Loh J."/>
            <person name="Nouioui I."/>
            <person name="Goodfellow M."/>
        </authorList>
    </citation>
    <scope>NUCLEOTIDE SEQUENCE</scope>
    <source>
        <strain evidence="3">CSCA 57</strain>
    </source>
</reference>
<evidence type="ECO:0000313" key="3">
    <source>
        <dbReference type="EMBL" id="MBR7832841.1"/>
    </source>
</evidence>
<organism evidence="3 4">
    <name type="scientific">Actinospica durhamensis</name>
    <dbReference type="NCBI Taxonomy" id="1508375"/>
    <lineage>
        <taxon>Bacteria</taxon>
        <taxon>Bacillati</taxon>
        <taxon>Actinomycetota</taxon>
        <taxon>Actinomycetes</taxon>
        <taxon>Catenulisporales</taxon>
        <taxon>Actinospicaceae</taxon>
        <taxon>Actinospica</taxon>
    </lineage>
</organism>
<dbReference type="InterPro" id="IPR036628">
    <property type="entry name" value="Clp_N_dom_sf"/>
</dbReference>
<proteinExistence type="predicted"/>
<dbReference type="EMBL" id="JAGSOG010000017">
    <property type="protein sequence ID" value="MBR7832841.1"/>
    <property type="molecule type" value="Genomic_DNA"/>
</dbReference>
<comment type="caution">
    <text evidence="3">The sequence shown here is derived from an EMBL/GenBank/DDBJ whole genome shotgun (WGS) entry which is preliminary data.</text>
</comment>
<dbReference type="SUPFAM" id="SSF81923">
    <property type="entry name" value="Double Clp-N motif"/>
    <property type="match status" value="1"/>
</dbReference>
<evidence type="ECO:0000313" key="4">
    <source>
        <dbReference type="Proteomes" id="UP000675781"/>
    </source>
</evidence>
<feature type="domain" description="Clp R" evidence="2">
    <location>
        <begin position="84"/>
        <end position="233"/>
    </location>
</feature>
<dbReference type="InterPro" id="IPR044217">
    <property type="entry name" value="CLPT1/2"/>
</dbReference>
<evidence type="ECO:0000256" key="1">
    <source>
        <dbReference type="PROSITE-ProRule" id="PRU01251"/>
    </source>
</evidence>
<protein>
    <recommendedName>
        <fullName evidence="2">Clp R domain-containing protein</fullName>
    </recommendedName>
</protein>
<gene>
    <name evidence="3" type="ORF">KDL01_06185</name>
</gene>
<dbReference type="RefSeq" id="WP_212527366.1">
    <property type="nucleotide sequence ID" value="NZ_JAGSOG010000017.1"/>
</dbReference>
<dbReference type="PANTHER" id="PTHR47016:SF5">
    <property type="entry name" value="CLP DOMAIN SUPERFAMILY PROTEIN"/>
    <property type="match status" value="1"/>
</dbReference>
<evidence type="ECO:0000259" key="2">
    <source>
        <dbReference type="PROSITE" id="PS51903"/>
    </source>
</evidence>
<dbReference type="PROSITE" id="PS51903">
    <property type="entry name" value="CLP_R"/>
    <property type="match status" value="1"/>
</dbReference>
<dbReference type="AlphaFoldDB" id="A0A941IS30"/>
<keyword evidence="4" id="KW-1185">Reference proteome</keyword>